<gene>
    <name evidence="4" type="ORF">DW070_02385</name>
    <name evidence="5" type="ORF">DW747_08865</name>
</gene>
<dbReference type="EMBL" id="QVEP01000004">
    <property type="protein sequence ID" value="RGB81658.1"/>
    <property type="molecule type" value="Genomic_DNA"/>
</dbReference>
<protein>
    <submittedName>
        <fullName evidence="4">Elongation factor G</fullName>
    </submittedName>
</protein>
<sequence length="701" mass="78181">MKVYKTQDIRNVAVLGHGGCGKTTLVEAMANVTGVTSRMGKVVDGNTISDYDKEEIKRKFSISTSIVPIEWRFWKINLLDTPGYLDFVGEVEEALSVADGAIIVISGKAGVEAGTERAWEFCEKYDIPRVFFITDIDDDNADYAKIVEDLRALYGKKIAPFHLPVKEDGKFTGYVNVVKMLGRKCTDDGNKFEDIAIEDMHLSDALQAELEPCREALLEAVAETSEEFMDRYFEGGEFTIDEIIDALRQNVNDGNVVPVQCGSGLYNISIENLVKTCVEFLPSPIRDTVKIFGKDPRTDKEYNVDYDSRRPFSAYVFKTIVDPFIGRYSLIKVCSGELKADSVIYNYERETEEKMNRLYVLRGKEAIEVPELKAGDIGAIAKLTNTETGDTLSLKSDPLVFDKFELSAPYTYKRYAAKNKADVDKISQALQKMMEEDCTLKTFNDKENRQLLMYGMGDQHLDVVVSKLAAKYKVEITLSKPRVPYRETIRKKVEVREKYKKQSGGHGQYGDVAMEFEPSGDLETPYVFAERVVGGAVPKNYFPAVEKGIQESIGKGPMAGYPVVGVKATLFDGSYHPVDSSEMAFKTAARQAFKSAFMKATPVLLEPIASLSVVVPDSYTGDIMGDLNKRRGRVLGMNPVGNGKTEVVADIPLSELYGYSTNLRSMTGGRGVYSYMFDRYEQAPSDVQERVIAENANEAEE</sequence>
<reference evidence="6 7" key="1">
    <citation type="submission" date="2018-08" db="EMBL/GenBank/DDBJ databases">
        <title>A genome reference for cultivated species of the human gut microbiota.</title>
        <authorList>
            <person name="Zou Y."/>
            <person name="Xue W."/>
            <person name="Luo G."/>
        </authorList>
    </citation>
    <scope>NUCLEOTIDE SEQUENCE [LARGE SCALE GENOMIC DNA]</scope>
    <source>
        <strain evidence="4 6">AF45-17</strain>
        <strain evidence="5 7">AM28-39</strain>
    </source>
</reference>
<dbReference type="NCBIfam" id="NF009891">
    <property type="entry name" value="PRK13351.1-1"/>
    <property type="match status" value="1"/>
</dbReference>
<dbReference type="SMART" id="SM00838">
    <property type="entry name" value="EFG_C"/>
    <property type="match status" value="1"/>
</dbReference>
<dbReference type="InterPro" id="IPR035649">
    <property type="entry name" value="EFG_V"/>
</dbReference>
<dbReference type="PRINTS" id="PR00315">
    <property type="entry name" value="ELONGATNFCT"/>
</dbReference>
<dbReference type="SUPFAM" id="SSF54980">
    <property type="entry name" value="EF-G C-terminal domain-like"/>
    <property type="match status" value="2"/>
</dbReference>
<dbReference type="FunFam" id="3.30.70.240:FF:000001">
    <property type="entry name" value="Elongation factor G"/>
    <property type="match status" value="1"/>
</dbReference>
<dbReference type="InterPro" id="IPR000640">
    <property type="entry name" value="EFG_V-like"/>
</dbReference>
<dbReference type="Gene3D" id="3.30.70.870">
    <property type="entry name" value="Elongation Factor G (Translational Gtpase), domain 3"/>
    <property type="match status" value="1"/>
</dbReference>
<evidence type="ECO:0000313" key="5">
    <source>
        <dbReference type="EMBL" id="RGC47006.1"/>
    </source>
</evidence>
<dbReference type="NCBIfam" id="NF009381">
    <property type="entry name" value="PRK12740.1-5"/>
    <property type="match status" value="1"/>
</dbReference>
<keyword evidence="4" id="KW-0251">Elongation factor</keyword>
<dbReference type="CDD" id="cd04170">
    <property type="entry name" value="EF-G_bact"/>
    <property type="match status" value="1"/>
</dbReference>
<dbReference type="GO" id="GO:0003924">
    <property type="term" value="F:GTPase activity"/>
    <property type="evidence" value="ECO:0007669"/>
    <property type="project" value="InterPro"/>
</dbReference>
<dbReference type="NCBIfam" id="TIGR00231">
    <property type="entry name" value="small_GTP"/>
    <property type="match status" value="1"/>
</dbReference>
<dbReference type="PANTHER" id="PTHR43261:SF6">
    <property type="entry name" value="ELONGATION FACTOR G-LIKE PROTEIN"/>
    <property type="match status" value="1"/>
</dbReference>
<dbReference type="Pfam" id="PF22042">
    <property type="entry name" value="EF-G_D2"/>
    <property type="match status" value="1"/>
</dbReference>
<dbReference type="CDD" id="cd04088">
    <property type="entry name" value="EFG_mtEFG_II"/>
    <property type="match status" value="1"/>
</dbReference>
<keyword evidence="2" id="KW-0342">GTP-binding</keyword>
<dbReference type="Pfam" id="PF00009">
    <property type="entry name" value="GTP_EFTU"/>
    <property type="match status" value="1"/>
</dbReference>
<keyword evidence="4" id="KW-0648">Protein biosynthesis</keyword>
<dbReference type="SUPFAM" id="SSF52540">
    <property type="entry name" value="P-loop containing nucleoside triphosphate hydrolases"/>
    <property type="match status" value="1"/>
</dbReference>
<accession>A0A3E2TRU5</accession>
<dbReference type="AlphaFoldDB" id="A0A3E2TRU5"/>
<dbReference type="CDD" id="cd01434">
    <property type="entry name" value="EFG_mtEFG1_IV"/>
    <property type="match status" value="1"/>
</dbReference>
<dbReference type="InterPro" id="IPR014721">
    <property type="entry name" value="Ribsml_uS5_D2-typ_fold_subgr"/>
</dbReference>
<evidence type="ECO:0000313" key="7">
    <source>
        <dbReference type="Proteomes" id="UP000261231"/>
    </source>
</evidence>
<dbReference type="PANTHER" id="PTHR43261">
    <property type="entry name" value="TRANSLATION ELONGATION FACTOR G-RELATED"/>
    <property type="match status" value="1"/>
</dbReference>
<dbReference type="InterPro" id="IPR027417">
    <property type="entry name" value="P-loop_NTPase"/>
</dbReference>
<dbReference type="FunFam" id="3.30.230.10:FF:000003">
    <property type="entry name" value="Elongation factor G"/>
    <property type="match status" value="1"/>
</dbReference>
<keyword evidence="7" id="KW-1185">Reference proteome</keyword>
<dbReference type="InterPro" id="IPR000795">
    <property type="entry name" value="T_Tr_GTP-bd_dom"/>
</dbReference>
<dbReference type="InterPro" id="IPR009000">
    <property type="entry name" value="Transl_B-barrel_sf"/>
</dbReference>
<dbReference type="GO" id="GO:0003746">
    <property type="term" value="F:translation elongation factor activity"/>
    <property type="evidence" value="ECO:0007669"/>
    <property type="project" value="UniProtKB-KW"/>
</dbReference>
<dbReference type="InterPro" id="IPR005225">
    <property type="entry name" value="Small_GTP-bd"/>
</dbReference>
<dbReference type="GO" id="GO:0032790">
    <property type="term" value="P:ribosome disassembly"/>
    <property type="evidence" value="ECO:0007669"/>
    <property type="project" value="TreeGrafter"/>
</dbReference>
<organism evidence="4 6">
    <name type="scientific">Coprococcus catus</name>
    <dbReference type="NCBI Taxonomy" id="116085"/>
    <lineage>
        <taxon>Bacteria</taxon>
        <taxon>Bacillati</taxon>
        <taxon>Bacillota</taxon>
        <taxon>Clostridia</taxon>
        <taxon>Lachnospirales</taxon>
        <taxon>Lachnospiraceae</taxon>
        <taxon>Coprococcus</taxon>
    </lineage>
</organism>
<dbReference type="InterPro" id="IPR020568">
    <property type="entry name" value="Ribosomal_Su5_D2-typ_SF"/>
</dbReference>
<dbReference type="CDD" id="cd03713">
    <property type="entry name" value="EFG_mtEFG_C"/>
    <property type="match status" value="1"/>
</dbReference>
<dbReference type="RefSeq" id="WP_117526921.1">
    <property type="nucleotide sequence ID" value="NZ_JAJCNA010000001.1"/>
</dbReference>
<keyword evidence="1" id="KW-0547">Nucleotide-binding</keyword>
<dbReference type="PROSITE" id="PS51722">
    <property type="entry name" value="G_TR_2"/>
    <property type="match status" value="1"/>
</dbReference>
<dbReference type="Gene3D" id="2.40.30.10">
    <property type="entry name" value="Translation factors"/>
    <property type="match status" value="1"/>
</dbReference>
<name>A0A3E2TRU5_9FIRM</name>
<dbReference type="Gene3D" id="3.30.70.240">
    <property type="match status" value="1"/>
</dbReference>
<dbReference type="Proteomes" id="UP000260773">
    <property type="component" value="Unassembled WGS sequence"/>
</dbReference>
<dbReference type="Pfam" id="PF03764">
    <property type="entry name" value="EFG_IV"/>
    <property type="match status" value="1"/>
</dbReference>
<dbReference type="InterPro" id="IPR035647">
    <property type="entry name" value="EFG_III/V"/>
</dbReference>
<dbReference type="InterPro" id="IPR053905">
    <property type="entry name" value="EF-G-like_DII"/>
</dbReference>
<dbReference type="Gene3D" id="3.30.230.10">
    <property type="match status" value="1"/>
</dbReference>
<dbReference type="Pfam" id="PF14492">
    <property type="entry name" value="EFG_III"/>
    <property type="match status" value="1"/>
</dbReference>
<dbReference type="SUPFAM" id="SSF50447">
    <property type="entry name" value="Translation proteins"/>
    <property type="match status" value="1"/>
</dbReference>
<feature type="domain" description="Tr-type G" evidence="3">
    <location>
        <begin position="7"/>
        <end position="285"/>
    </location>
</feature>
<dbReference type="InterPro" id="IPR047872">
    <property type="entry name" value="EFG_IV"/>
</dbReference>
<comment type="caution">
    <text evidence="4">The sequence shown here is derived from an EMBL/GenBank/DDBJ whole genome shotgun (WGS) entry which is preliminary data.</text>
</comment>
<dbReference type="InterPro" id="IPR005517">
    <property type="entry name" value="Transl_elong_EFG/EF2_IV"/>
</dbReference>
<evidence type="ECO:0000256" key="1">
    <source>
        <dbReference type="ARBA" id="ARBA00022741"/>
    </source>
</evidence>
<dbReference type="EMBL" id="QVFD01000007">
    <property type="protein sequence ID" value="RGC47006.1"/>
    <property type="molecule type" value="Genomic_DNA"/>
</dbReference>
<dbReference type="OrthoDB" id="9801472at2"/>
<dbReference type="GO" id="GO:0005525">
    <property type="term" value="F:GTP binding"/>
    <property type="evidence" value="ECO:0007669"/>
    <property type="project" value="UniProtKB-KW"/>
</dbReference>
<evidence type="ECO:0000313" key="6">
    <source>
        <dbReference type="Proteomes" id="UP000260773"/>
    </source>
</evidence>
<evidence type="ECO:0000313" key="4">
    <source>
        <dbReference type="EMBL" id="RGB81658.1"/>
    </source>
</evidence>
<dbReference type="SMART" id="SM00889">
    <property type="entry name" value="EFG_IV"/>
    <property type="match status" value="1"/>
</dbReference>
<evidence type="ECO:0000256" key="2">
    <source>
        <dbReference type="ARBA" id="ARBA00023134"/>
    </source>
</evidence>
<dbReference type="Pfam" id="PF00679">
    <property type="entry name" value="EFG_C"/>
    <property type="match status" value="1"/>
</dbReference>
<dbReference type="SUPFAM" id="SSF54211">
    <property type="entry name" value="Ribosomal protein S5 domain 2-like"/>
    <property type="match status" value="1"/>
</dbReference>
<dbReference type="Gene3D" id="3.40.50.300">
    <property type="entry name" value="P-loop containing nucleotide triphosphate hydrolases"/>
    <property type="match status" value="1"/>
</dbReference>
<evidence type="ECO:0000259" key="3">
    <source>
        <dbReference type="PROSITE" id="PS51722"/>
    </source>
</evidence>
<dbReference type="Proteomes" id="UP000261231">
    <property type="component" value="Unassembled WGS sequence"/>
</dbReference>
<dbReference type="InterPro" id="IPR041095">
    <property type="entry name" value="EFG_II"/>
</dbReference>
<proteinExistence type="predicted"/>